<sequence length="248" mass="27676">MSVDSSDESVSVSTVKVVPSKKANGKSKLVAAQDNDVDEGDEASQPEEAKAEVNGDEVEDSEDSEVYVVEKIIKHRTKGGKTEYFLKWQGYGEEDNTWEREDNVFCHDLVDAYWKSIDKKNSPAKATPRAKRKRNSLAAQSPTISITPMDDEVAFPDPDAESWEDSVKQVVNVEHTEDGLYIHLEWKNGRLTCHRSDIVNHKCPQTIISFYESKLHFKRPTAKEAAKEAAAKAATAKADEEATKDDSD</sequence>
<proteinExistence type="predicted"/>
<organism evidence="5 6">
    <name type="scientific">Dimargaris cristalligena</name>
    <dbReference type="NCBI Taxonomy" id="215637"/>
    <lineage>
        <taxon>Eukaryota</taxon>
        <taxon>Fungi</taxon>
        <taxon>Fungi incertae sedis</taxon>
        <taxon>Zoopagomycota</taxon>
        <taxon>Kickxellomycotina</taxon>
        <taxon>Dimargaritomycetes</taxon>
        <taxon>Dimargaritales</taxon>
        <taxon>Dimargaritaceae</taxon>
        <taxon>Dimargaris</taxon>
    </lineage>
</organism>
<dbReference type="SMART" id="SM00298">
    <property type="entry name" value="CHROMO"/>
    <property type="match status" value="1"/>
</dbReference>
<dbReference type="PROSITE" id="PS50013">
    <property type="entry name" value="CHROMO_2"/>
    <property type="match status" value="1"/>
</dbReference>
<feature type="compositionally biased region" description="Basic and acidic residues" evidence="3">
    <location>
        <begin position="221"/>
        <end position="230"/>
    </location>
</feature>
<accession>A0A4V1J5P7</accession>
<dbReference type="AlphaFoldDB" id="A0A4V1J5P7"/>
<protein>
    <recommendedName>
        <fullName evidence="4">Chromo domain-containing protein</fullName>
    </recommendedName>
</protein>
<dbReference type="Proteomes" id="UP000268162">
    <property type="component" value="Unassembled WGS sequence"/>
</dbReference>
<name>A0A4V1J5P7_9FUNG</name>
<dbReference type="CDD" id="cd00024">
    <property type="entry name" value="CD_CSD"/>
    <property type="match status" value="1"/>
</dbReference>
<dbReference type="InterPro" id="IPR000953">
    <property type="entry name" value="Chromo/chromo_shadow_dom"/>
</dbReference>
<dbReference type="Gene3D" id="2.40.50.40">
    <property type="match status" value="2"/>
</dbReference>
<feature type="compositionally biased region" description="Acidic residues" evidence="3">
    <location>
        <begin position="54"/>
        <end position="65"/>
    </location>
</feature>
<dbReference type="InterPro" id="IPR017984">
    <property type="entry name" value="Chromo_dom_subgr"/>
</dbReference>
<dbReference type="Pfam" id="PF00385">
    <property type="entry name" value="Chromo"/>
    <property type="match status" value="1"/>
</dbReference>
<evidence type="ECO:0000313" key="5">
    <source>
        <dbReference type="EMBL" id="RKP39799.1"/>
    </source>
</evidence>
<dbReference type="SUPFAM" id="SSF54160">
    <property type="entry name" value="Chromo domain-like"/>
    <property type="match status" value="2"/>
</dbReference>
<dbReference type="Pfam" id="PF01393">
    <property type="entry name" value="Chromo_shadow"/>
    <property type="match status" value="1"/>
</dbReference>
<reference evidence="6" key="1">
    <citation type="journal article" date="2018" name="Nat. Microbiol.">
        <title>Leveraging single-cell genomics to expand the fungal tree of life.</title>
        <authorList>
            <person name="Ahrendt S.R."/>
            <person name="Quandt C.A."/>
            <person name="Ciobanu D."/>
            <person name="Clum A."/>
            <person name="Salamov A."/>
            <person name="Andreopoulos B."/>
            <person name="Cheng J.F."/>
            <person name="Woyke T."/>
            <person name="Pelin A."/>
            <person name="Henrissat B."/>
            <person name="Reynolds N.K."/>
            <person name="Benny G.L."/>
            <person name="Smith M.E."/>
            <person name="James T.Y."/>
            <person name="Grigoriev I.V."/>
        </authorList>
    </citation>
    <scope>NUCLEOTIDE SEQUENCE [LARGE SCALE GENOMIC DNA]</scope>
    <source>
        <strain evidence="6">RSA 468</strain>
    </source>
</reference>
<feature type="compositionally biased region" description="Basic and acidic residues" evidence="3">
    <location>
        <begin position="237"/>
        <end position="248"/>
    </location>
</feature>
<dbReference type="InterPro" id="IPR023780">
    <property type="entry name" value="Chromo_domain"/>
</dbReference>
<dbReference type="STRING" id="215637.A0A4V1J5P7"/>
<feature type="compositionally biased region" description="Acidic residues" evidence="3">
    <location>
        <begin position="35"/>
        <end position="45"/>
    </location>
</feature>
<evidence type="ECO:0000256" key="3">
    <source>
        <dbReference type="SAM" id="MobiDB-lite"/>
    </source>
</evidence>
<feature type="region of interest" description="Disordered" evidence="3">
    <location>
        <begin position="22"/>
        <end position="65"/>
    </location>
</feature>
<comment type="subcellular location">
    <subcellularLocation>
        <location evidence="1">Nucleus</location>
    </subcellularLocation>
</comment>
<dbReference type="InterPro" id="IPR016197">
    <property type="entry name" value="Chromo-like_dom_sf"/>
</dbReference>
<dbReference type="SMART" id="SM00300">
    <property type="entry name" value="ChSh"/>
    <property type="match status" value="1"/>
</dbReference>
<dbReference type="EMBL" id="ML002243">
    <property type="protein sequence ID" value="RKP39799.1"/>
    <property type="molecule type" value="Genomic_DNA"/>
</dbReference>
<dbReference type="GO" id="GO:0005634">
    <property type="term" value="C:nucleus"/>
    <property type="evidence" value="ECO:0007669"/>
    <property type="project" value="UniProtKB-SubCell"/>
</dbReference>
<evidence type="ECO:0000259" key="4">
    <source>
        <dbReference type="PROSITE" id="PS50013"/>
    </source>
</evidence>
<evidence type="ECO:0000256" key="2">
    <source>
        <dbReference type="ARBA" id="ARBA00023242"/>
    </source>
</evidence>
<gene>
    <name evidence="5" type="ORF">BJ085DRAFT_17460</name>
</gene>
<evidence type="ECO:0000313" key="6">
    <source>
        <dbReference type="Proteomes" id="UP000268162"/>
    </source>
</evidence>
<feature type="region of interest" description="Disordered" evidence="3">
    <location>
        <begin position="120"/>
        <end position="142"/>
    </location>
</feature>
<dbReference type="InterPro" id="IPR051219">
    <property type="entry name" value="Heterochromatin_chromo-domain"/>
</dbReference>
<feature type="domain" description="Chromo" evidence="4">
    <location>
        <begin position="67"/>
        <end position="125"/>
    </location>
</feature>
<evidence type="ECO:0000256" key="1">
    <source>
        <dbReference type="ARBA" id="ARBA00004123"/>
    </source>
</evidence>
<keyword evidence="6" id="KW-1185">Reference proteome</keyword>
<dbReference type="InterPro" id="IPR008251">
    <property type="entry name" value="Chromo_shadow_dom"/>
</dbReference>
<feature type="region of interest" description="Disordered" evidence="3">
    <location>
        <begin position="221"/>
        <end position="248"/>
    </location>
</feature>
<keyword evidence="2" id="KW-0539">Nucleus</keyword>
<dbReference type="PRINTS" id="PR00504">
    <property type="entry name" value="CHROMODOMAIN"/>
</dbReference>
<dbReference type="PANTHER" id="PTHR22812">
    <property type="entry name" value="CHROMOBOX PROTEIN"/>
    <property type="match status" value="1"/>
</dbReference>